<dbReference type="AlphaFoldDB" id="A0A271IWE8"/>
<evidence type="ECO:0000256" key="5">
    <source>
        <dbReference type="ARBA" id="ARBA00023152"/>
    </source>
</evidence>
<comment type="caution">
    <text evidence="8">Lacks conserved residue(s) required for the propagation of feature annotation.</text>
</comment>
<dbReference type="InterPro" id="IPR018189">
    <property type="entry name" value="Phosphoglucose_isomerase_CS"/>
</dbReference>
<evidence type="ECO:0000256" key="9">
    <source>
        <dbReference type="RuleBase" id="RU000612"/>
    </source>
</evidence>
<evidence type="ECO:0000256" key="3">
    <source>
        <dbReference type="ARBA" id="ARBA00022432"/>
    </source>
</evidence>
<comment type="pathway">
    <text evidence="8">Carbohydrate biosynthesis; gluconeogenesis.</text>
</comment>
<accession>A0A271IWE8</accession>
<dbReference type="PROSITE" id="PS51463">
    <property type="entry name" value="P_GLUCOSE_ISOMERASE_3"/>
    <property type="match status" value="1"/>
</dbReference>
<dbReference type="GO" id="GO:0006094">
    <property type="term" value="P:gluconeogenesis"/>
    <property type="evidence" value="ECO:0007669"/>
    <property type="project" value="UniProtKB-UniRule"/>
</dbReference>
<dbReference type="CDD" id="cd05016">
    <property type="entry name" value="SIS_PGI_2"/>
    <property type="match status" value="1"/>
</dbReference>
<dbReference type="CDD" id="cd05015">
    <property type="entry name" value="SIS_PGI_1"/>
    <property type="match status" value="1"/>
</dbReference>
<sequence>MPLHFDRQYAADALAELDVDRDALDGDVLAAHQRVLNGETASPEMLGWRQMLLDPDDALLESVADTANEIRERADALLCIGIGGSYLGAEAVMQALVPPFSDDGPEVLFAGHHLGPDYHRRLFEYLDGKSVYINIISKSGTTLEPALAFRLARRFLEDRFDDADRRIIATTDAQRGTLHDFAVERGYRRYVVPDDVGGRFSVLTPVGLLPIAASGVDVRTLFYGAVAEARELTEADASHPALQYAADRHAFHESGYKTEVLASMDPRLTGIGDWWQQLFGESEGKEGKGLFPVTLQYTTDLHSVGQYVQQGQRVLVETFLRIDDADDGPAVKEEDSDPDGLNYLAGKPYGFVNEKAYEGTAEAHAEGGVPNWTLTLSRLDAETLGRLLYFYEHAVAVSGTMLDVDPFNQPGVETYKQKMFSLLGRP</sequence>
<dbReference type="OrthoDB" id="140919at2"/>
<dbReference type="EC" id="5.3.1.9" evidence="8"/>
<comment type="caution">
    <text evidence="10">The sequence shown here is derived from an EMBL/GenBank/DDBJ whole genome shotgun (WGS) entry which is preliminary data.</text>
</comment>
<dbReference type="PANTHER" id="PTHR11469">
    <property type="entry name" value="GLUCOSE-6-PHOSPHATE ISOMERASE"/>
    <property type="match status" value="1"/>
</dbReference>
<comment type="function">
    <text evidence="8">Catalyzes the reversible isomerization of glucose-6-phosphate to fructose-6-phosphate.</text>
</comment>
<dbReference type="Proteomes" id="UP000216339">
    <property type="component" value="Unassembled WGS sequence"/>
</dbReference>
<keyword evidence="3 8" id="KW-0312">Gluconeogenesis</keyword>
<evidence type="ECO:0000256" key="6">
    <source>
        <dbReference type="ARBA" id="ARBA00023235"/>
    </source>
</evidence>
<dbReference type="PROSITE" id="PS00174">
    <property type="entry name" value="P_GLUCOSE_ISOMERASE_2"/>
    <property type="match status" value="1"/>
</dbReference>
<evidence type="ECO:0000256" key="1">
    <source>
        <dbReference type="ARBA" id="ARBA00004926"/>
    </source>
</evidence>
<dbReference type="Gene3D" id="3.40.50.10490">
    <property type="entry name" value="Glucose-6-phosphate isomerase like protein, domain 1"/>
    <property type="match status" value="2"/>
</dbReference>
<gene>
    <name evidence="8" type="primary">pgi</name>
    <name evidence="10" type="ORF">BSZ37_03350</name>
</gene>
<evidence type="ECO:0000256" key="4">
    <source>
        <dbReference type="ARBA" id="ARBA00022490"/>
    </source>
</evidence>
<dbReference type="GO" id="GO:0006096">
    <property type="term" value="P:glycolytic process"/>
    <property type="evidence" value="ECO:0007669"/>
    <property type="project" value="UniProtKB-UniRule"/>
</dbReference>
<comment type="catalytic activity">
    <reaction evidence="7 8 9">
        <text>alpha-D-glucose 6-phosphate = beta-D-fructose 6-phosphate</text>
        <dbReference type="Rhea" id="RHEA:11816"/>
        <dbReference type="ChEBI" id="CHEBI:57634"/>
        <dbReference type="ChEBI" id="CHEBI:58225"/>
        <dbReference type="EC" id="5.3.1.9"/>
    </reaction>
</comment>
<dbReference type="UniPathway" id="UPA00109">
    <property type="reaction ID" value="UER00181"/>
</dbReference>
<dbReference type="InterPro" id="IPR035482">
    <property type="entry name" value="SIS_PGI_2"/>
</dbReference>
<evidence type="ECO:0000313" key="11">
    <source>
        <dbReference type="Proteomes" id="UP000216339"/>
    </source>
</evidence>
<dbReference type="FunFam" id="3.40.50.10490:FF:000016">
    <property type="entry name" value="Glucose-6-phosphate isomerase"/>
    <property type="match status" value="1"/>
</dbReference>
<evidence type="ECO:0000313" key="10">
    <source>
        <dbReference type="EMBL" id="PAP75543.1"/>
    </source>
</evidence>
<dbReference type="NCBIfam" id="NF010697">
    <property type="entry name" value="PRK14097.1"/>
    <property type="match status" value="1"/>
</dbReference>
<dbReference type="GO" id="GO:0048029">
    <property type="term" value="F:monosaccharide binding"/>
    <property type="evidence" value="ECO:0007669"/>
    <property type="project" value="TreeGrafter"/>
</dbReference>
<dbReference type="InterPro" id="IPR001672">
    <property type="entry name" value="G6P_Isomerase"/>
</dbReference>
<reference evidence="10 11" key="1">
    <citation type="submission" date="2016-11" db="EMBL/GenBank/DDBJ databases">
        <title>Study of marine rhodopsin-containing bacteria.</title>
        <authorList>
            <person name="Yoshizawa S."/>
            <person name="Kumagai Y."/>
            <person name="Kogure K."/>
        </authorList>
    </citation>
    <scope>NUCLEOTIDE SEQUENCE [LARGE SCALE GENOMIC DNA]</scope>
    <source>
        <strain evidence="10 11">SAORIC-28</strain>
    </source>
</reference>
<comment type="similarity">
    <text evidence="2 8 9">Belongs to the GPI family.</text>
</comment>
<evidence type="ECO:0000256" key="7">
    <source>
        <dbReference type="ARBA" id="ARBA00029321"/>
    </source>
</evidence>
<dbReference type="RefSeq" id="WP_095509182.1">
    <property type="nucleotide sequence ID" value="NZ_MQWD01000001.1"/>
</dbReference>
<feature type="active site" evidence="8">
    <location>
        <position position="416"/>
    </location>
</feature>
<feature type="active site" description="Proton donor" evidence="8">
    <location>
        <position position="281"/>
    </location>
</feature>
<dbReference type="SUPFAM" id="SSF53697">
    <property type="entry name" value="SIS domain"/>
    <property type="match status" value="1"/>
</dbReference>
<dbReference type="EMBL" id="MQWD01000001">
    <property type="protein sequence ID" value="PAP75543.1"/>
    <property type="molecule type" value="Genomic_DNA"/>
</dbReference>
<protein>
    <recommendedName>
        <fullName evidence="8">Glucose-6-phosphate isomerase</fullName>
        <shortName evidence="8">GPI</shortName>
        <ecNumber evidence="8">5.3.1.9</ecNumber>
    </recommendedName>
    <alternativeName>
        <fullName evidence="8">Phosphoglucose isomerase</fullName>
        <shortName evidence="8">PGI</shortName>
    </alternativeName>
    <alternativeName>
        <fullName evidence="8">Phosphohexose isomerase</fullName>
        <shortName evidence="8">PHI</shortName>
    </alternativeName>
</protein>
<dbReference type="HAMAP" id="MF_00473">
    <property type="entry name" value="G6P_isomerase"/>
    <property type="match status" value="1"/>
</dbReference>
<dbReference type="GO" id="GO:0051156">
    <property type="term" value="P:glucose 6-phosphate metabolic process"/>
    <property type="evidence" value="ECO:0007669"/>
    <property type="project" value="TreeGrafter"/>
</dbReference>
<evidence type="ECO:0000256" key="2">
    <source>
        <dbReference type="ARBA" id="ARBA00006604"/>
    </source>
</evidence>
<dbReference type="InterPro" id="IPR046348">
    <property type="entry name" value="SIS_dom_sf"/>
</dbReference>
<keyword evidence="11" id="KW-1185">Reference proteome</keyword>
<keyword evidence="4 8" id="KW-0963">Cytoplasm</keyword>
<keyword evidence="5 8" id="KW-0324">Glycolysis</keyword>
<dbReference type="InterPro" id="IPR035476">
    <property type="entry name" value="SIS_PGI_1"/>
</dbReference>
<dbReference type="PROSITE" id="PS00765">
    <property type="entry name" value="P_GLUCOSE_ISOMERASE_1"/>
    <property type="match status" value="1"/>
</dbReference>
<dbReference type="GO" id="GO:0004347">
    <property type="term" value="F:glucose-6-phosphate isomerase activity"/>
    <property type="evidence" value="ECO:0007669"/>
    <property type="project" value="UniProtKB-UniRule"/>
</dbReference>
<dbReference type="UniPathway" id="UPA00138"/>
<name>A0A271IWE8_9BACT</name>
<keyword evidence="6 8" id="KW-0413">Isomerase</keyword>
<dbReference type="PRINTS" id="PR00662">
    <property type="entry name" value="G6PISOMERASE"/>
</dbReference>
<dbReference type="PANTHER" id="PTHR11469:SF1">
    <property type="entry name" value="GLUCOSE-6-PHOSPHATE ISOMERASE"/>
    <property type="match status" value="1"/>
</dbReference>
<dbReference type="GO" id="GO:0005829">
    <property type="term" value="C:cytosol"/>
    <property type="evidence" value="ECO:0007669"/>
    <property type="project" value="TreeGrafter"/>
</dbReference>
<dbReference type="Pfam" id="PF00342">
    <property type="entry name" value="PGI"/>
    <property type="match status" value="1"/>
</dbReference>
<proteinExistence type="inferred from homology"/>
<comment type="pathway">
    <text evidence="1 8 9">Carbohydrate degradation; glycolysis; D-glyceraldehyde 3-phosphate and glycerone phosphate from D-glucose: step 2/4.</text>
</comment>
<dbReference type="GO" id="GO:0097367">
    <property type="term" value="F:carbohydrate derivative binding"/>
    <property type="evidence" value="ECO:0007669"/>
    <property type="project" value="InterPro"/>
</dbReference>
<evidence type="ECO:0000256" key="8">
    <source>
        <dbReference type="HAMAP-Rule" id="MF_00473"/>
    </source>
</evidence>
<organism evidence="10 11">
    <name type="scientific">Rubrivirga marina</name>
    <dbReference type="NCBI Taxonomy" id="1196024"/>
    <lineage>
        <taxon>Bacteria</taxon>
        <taxon>Pseudomonadati</taxon>
        <taxon>Rhodothermota</taxon>
        <taxon>Rhodothermia</taxon>
        <taxon>Rhodothermales</taxon>
        <taxon>Rubricoccaceae</taxon>
        <taxon>Rubrivirga</taxon>
    </lineage>
</organism>
<comment type="subcellular location">
    <subcellularLocation>
        <location evidence="8">Cytoplasm</location>
    </subcellularLocation>
</comment>